<proteinExistence type="predicted"/>
<evidence type="ECO:0000313" key="2">
    <source>
        <dbReference type="Proteomes" id="UP000276133"/>
    </source>
</evidence>
<reference evidence="1 2" key="1">
    <citation type="journal article" date="2018" name="Sci. Rep.">
        <title>Genomic signatures of local adaptation to the degree of environmental predictability in rotifers.</title>
        <authorList>
            <person name="Franch-Gras L."/>
            <person name="Hahn C."/>
            <person name="Garcia-Roger E.M."/>
            <person name="Carmona M.J."/>
            <person name="Serra M."/>
            <person name="Gomez A."/>
        </authorList>
    </citation>
    <scope>NUCLEOTIDE SEQUENCE [LARGE SCALE GENOMIC DNA]</scope>
    <source>
        <strain evidence="1">HYR1</strain>
    </source>
</reference>
<sequence length="61" mass="7422">MTNINLGDTKDEQLIKLWNMISMKKKFHEYNSMRFFCSKIHNTIHLIMHNNLVLNRKDEEN</sequence>
<comment type="caution">
    <text evidence="1">The sequence shown here is derived from an EMBL/GenBank/DDBJ whole genome shotgun (WGS) entry which is preliminary data.</text>
</comment>
<name>A0A3M7Q684_BRAPC</name>
<keyword evidence="2" id="KW-1185">Reference proteome</keyword>
<dbReference type="Proteomes" id="UP000276133">
    <property type="component" value="Unassembled WGS sequence"/>
</dbReference>
<dbReference type="EMBL" id="REGN01007389">
    <property type="protein sequence ID" value="RNA06458.1"/>
    <property type="molecule type" value="Genomic_DNA"/>
</dbReference>
<protein>
    <submittedName>
        <fullName evidence="1">Uncharacterized protein</fullName>
    </submittedName>
</protein>
<dbReference type="AlphaFoldDB" id="A0A3M7Q684"/>
<organism evidence="1 2">
    <name type="scientific">Brachionus plicatilis</name>
    <name type="common">Marine rotifer</name>
    <name type="synonym">Brachionus muelleri</name>
    <dbReference type="NCBI Taxonomy" id="10195"/>
    <lineage>
        <taxon>Eukaryota</taxon>
        <taxon>Metazoa</taxon>
        <taxon>Spiralia</taxon>
        <taxon>Gnathifera</taxon>
        <taxon>Rotifera</taxon>
        <taxon>Eurotatoria</taxon>
        <taxon>Monogononta</taxon>
        <taxon>Pseudotrocha</taxon>
        <taxon>Ploima</taxon>
        <taxon>Brachionidae</taxon>
        <taxon>Brachionus</taxon>
    </lineage>
</organism>
<accession>A0A3M7Q684</accession>
<gene>
    <name evidence="1" type="ORF">BpHYR1_000389</name>
</gene>
<evidence type="ECO:0000313" key="1">
    <source>
        <dbReference type="EMBL" id="RNA06458.1"/>
    </source>
</evidence>